<dbReference type="InParanoid" id="A0A0D0BPF8"/>
<protein>
    <recommendedName>
        <fullName evidence="2">Methyltransferase domain-containing protein</fullName>
    </recommendedName>
</protein>
<dbReference type="CDD" id="cd02440">
    <property type="entry name" value="AdoMet_MTases"/>
    <property type="match status" value="1"/>
</dbReference>
<feature type="compositionally biased region" description="Acidic residues" evidence="1">
    <location>
        <begin position="352"/>
        <end position="364"/>
    </location>
</feature>
<feature type="region of interest" description="Disordered" evidence="1">
    <location>
        <begin position="334"/>
        <end position="390"/>
    </location>
</feature>
<feature type="compositionally biased region" description="Basic residues" evidence="1">
    <location>
        <begin position="98"/>
        <end position="108"/>
    </location>
</feature>
<feature type="compositionally biased region" description="Low complexity" evidence="1">
    <location>
        <begin position="452"/>
        <end position="462"/>
    </location>
</feature>
<reference evidence="3 4" key="1">
    <citation type="submission" date="2014-04" db="EMBL/GenBank/DDBJ databases">
        <authorList>
            <consortium name="DOE Joint Genome Institute"/>
            <person name="Kuo A."/>
            <person name="Ruytinx J."/>
            <person name="Rineau F."/>
            <person name="Colpaert J."/>
            <person name="Kohler A."/>
            <person name="Nagy L.G."/>
            <person name="Floudas D."/>
            <person name="Copeland A."/>
            <person name="Barry K.W."/>
            <person name="Cichocki N."/>
            <person name="Veneault-Fourrey C."/>
            <person name="LaButti K."/>
            <person name="Lindquist E.A."/>
            <person name="Lipzen A."/>
            <person name="Lundell T."/>
            <person name="Morin E."/>
            <person name="Murat C."/>
            <person name="Sun H."/>
            <person name="Tunlid A."/>
            <person name="Henrissat B."/>
            <person name="Grigoriev I.V."/>
            <person name="Hibbett D.S."/>
            <person name="Martin F."/>
            <person name="Nordberg H.P."/>
            <person name="Cantor M.N."/>
            <person name="Hua S.X."/>
        </authorList>
    </citation>
    <scope>NUCLEOTIDE SEQUENCE [LARGE SCALE GENOMIC DNA]</scope>
    <source>
        <strain evidence="3 4">UH-Slu-Lm8-n1</strain>
    </source>
</reference>
<dbReference type="Pfam" id="PF13649">
    <property type="entry name" value="Methyltransf_25"/>
    <property type="match status" value="1"/>
</dbReference>
<gene>
    <name evidence="3" type="ORF">CY34DRAFT_799164</name>
</gene>
<dbReference type="OrthoDB" id="2013972at2759"/>
<dbReference type="EMBL" id="KN835145">
    <property type="protein sequence ID" value="KIK47642.1"/>
    <property type="molecule type" value="Genomic_DNA"/>
</dbReference>
<reference evidence="4" key="2">
    <citation type="submission" date="2015-01" db="EMBL/GenBank/DDBJ databases">
        <title>Evolutionary Origins and Diversification of the Mycorrhizal Mutualists.</title>
        <authorList>
            <consortium name="DOE Joint Genome Institute"/>
            <consortium name="Mycorrhizal Genomics Consortium"/>
            <person name="Kohler A."/>
            <person name="Kuo A."/>
            <person name="Nagy L.G."/>
            <person name="Floudas D."/>
            <person name="Copeland A."/>
            <person name="Barry K.W."/>
            <person name="Cichocki N."/>
            <person name="Veneault-Fourrey C."/>
            <person name="LaButti K."/>
            <person name="Lindquist E.A."/>
            <person name="Lipzen A."/>
            <person name="Lundell T."/>
            <person name="Morin E."/>
            <person name="Murat C."/>
            <person name="Riley R."/>
            <person name="Ohm R."/>
            <person name="Sun H."/>
            <person name="Tunlid A."/>
            <person name="Henrissat B."/>
            <person name="Grigoriev I.V."/>
            <person name="Hibbett D.S."/>
            <person name="Martin F."/>
        </authorList>
    </citation>
    <scope>NUCLEOTIDE SEQUENCE [LARGE SCALE GENOMIC DNA]</scope>
    <source>
        <strain evidence="4">UH-Slu-Lm8-n1</strain>
    </source>
</reference>
<feature type="compositionally biased region" description="Acidic residues" evidence="1">
    <location>
        <begin position="132"/>
        <end position="145"/>
    </location>
</feature>
<dbReference type="SUPFAM" id="SSF53335">
    <property type="entry name" value="S-adenosyl-L-methionine-dependent methyltransferases"/>
    <property type="match status" value="1"/>
</dbReference>
<evidence type="ECO:0000256" key="1">
    <source>
        <dbReference type="SAM" id="MobiDB-lite"/>
    </source>
</evidence>
<feature type="region of interest" description="Disordered" evidence="1">
    <location>
        <begin position="96"/>
        <end position="152"/>
    </location>
</feature>
<dbReference type="Gene3D" id="3.40.50.150">
    <property type="entry name" value="Vaccinia Virus protein VP39"/>
    <property type="match status" value="1"/>
</dbReference>
<dbReference type="PANTHER" id="PTHR43591">
    <property type="entry name" value="METHYLTRANSFERASE"/>
    <property type="match status" value="1"/>
</dbReference>
<feature type="compositionally biased region" description="Polar residues" evidence="1">
    <location>
        <begin position="115"/>
        <end position="129"/>
    </location>
</feature>
<dbReference type="HOGENOM" id="CLU_007710_0_0_1"/>
<feature type="region of interest" description="Disordered" evidence="1">
    <location>
        <begin position="444"/>
        <end position="481"/>
    </location>
</feature>
<evidence type="ECO:0000313" key="3">
    <source>
        <dbReference type="EMBL" id="KIK47642.1"/>
    </source>
</evidence>
<accession>A0A0D0BPF8</accession>
<dbReference type="Proteomes" id="UP000054485">
    <property type="component" value="Unassembled WGS sequence"/>
</dbReference>
<organism evidence="3 4">
    <name type="scientific">Suillus luteus UH-Slu-Lm8-n1</name>
    <dbReference type="NCBI Taxonomy" id="930992"/>
    <lineage>
        <taxon>Eukaryota</taxon>
        <taxon>Fungi</taxon>
        <taxon>Dikarya</taxon>
        <taxon>Basidiomycota</taxon>
        <taxon>Agaricomycotina</taxon>
        <taxon>Agaricomycetes</taxon>
        <taxon>Agaricomycetidae</taxon>
        <taxon>Boletales</taxon>
        <taxon>Suillineae</taxon>
        <taxon>Suillaceae</taxon>
        <taxon>Suillus</taxon>
    </lineage>
</organism>
<proteinExistence type="predicted"/>
<name>A0A0D0BPF8_9AGAM</name>
<dbReference type="PANTHER" id="PTHR43591:SF105">
    <property type="entry name" value="METHYLTRANSFERASE DOMAIN-CONTAINING PROTEIN-RELATED"/>
    <property type="match status" value="1"/>
</dbReference>
<dbReference type="InterPro" id="IPR029063">
    <property type="entry name" value="SAM-dependent_MTases_sf"/>
</dbReference>
<dbReference type="STRING" id="930992.A0A0D0BPF8"/>
<sequence>MALAISSQPFPPFQPHSLGECASSESLVLTPRPSFYNFSNSSYTPTASCSRPSSFSSIDSGYASIMGPQSDADSIRKRRFDADIFRPILRTSSWDPSKKKKFMQRKKKSPIDASESFSANSCQTASTSTLPDEPDLSSDEDEDAEIMQGTHSPAKAFQAKNHFATRRGMIHHPYPPHQAPYMQAYDRTLLDNDRFSDVLLQRLSTNGTPSFLTFNGNPPTTILDVGCGAGHWAIRAAKHWPKARIIGIDLIAPSSLNDGIATPSNVEWRQMNFVGHRLGFPSDTFDLVRMANLSLCIPVESWEEILTEVMRVLAPGGRLELIDDQALFPTVKSLEPAPASPAATSRGHSYIEFDDSDSDDEADDDFKSTRSSLSEDDESPPYDAASEWTKDESNAKHLESLFTDMLWNKYKIRTDQRRYTEEALDNVFGRYNTQRVAAMTLAIAPPAPNPDSSSSSSSGSGSDPDRASVSSGDSKNPKKKKGEVFKQWIAVEWDKIENKGKKSDRSSRESVLSPIPQAISAKAAGRLGISSSAATSPILQSPRHSIIPPPSRPVQSPGLVLWPNTLIELGPFELEMHACKHMQSLLGCKAALYEYAQEFFRDADGNALLDDAVFDDLIWDYECFRRKRFNWPSVIPEIEKSTPDEPSVTPNNRLSAELLSIRSRPRGGSDASMKLQPESSRYSKDELTFVRSIYVYTASKTATDDIILS</sequence>
<evidence type="ECO:0000313" key="4">
    <source>
        <dbReference type="Proteomes" id="UP000054485"/>
    </source>
</evidence>
<dbReference type="GO" id="GO:0008168">
    <property type="term" value="F:methyltransferase activity"/>
    <property type="evidence" value="ECO:0007669"/>
    <property type="project" value="TreeGrafter"/>
</dbReference>
<feature type="domain" description="Methyltransferase" evidence="2">
    <location>
        <begin position="222"/>
        <end position="317"/>
    </location>
</feature>
<evidence type="ECO:0000259" key="2">
    <source>
        <dbReference type="Pfam" id="PF13649"/>
    </source>
</evidence>
<keyword evidence="4" id="KW-1185">Reference proteome</keyword>
<dbReference type="AlphaFoldDB" id="A0A0D0BPF8"/>
<dbReference type="InterPro" id="IPR041698">
    <property type="entry name" value="Methyltransf_25"/>
</dbReference>